<evidence type="ECO:0000313" key="3">
    <source>
        <dbReference type="Proteomes" id="UP000199452"/>
    </source>
</evidence>
<keyword evidence="1" id="KW-1133">Transmembrane helix</keyword>
<sequence length="146" mass="16721">MWVKQSRIKQLFSEPYIKINIILAGVVVAILLYSGIFSTSNSYPIHSYYESATGQTSPSSGLSRAFSEIVRLNFTQAKIYNRYSLQIFSFFAAQLLLRLLFSWLFIAYSKYGNRVVIADITISTAIFIYAFSPFLYFLFEEAANKL</sequence>
<dbReference type="Proteomes" id="UP000199452">
    <property type="component" value="Unassembled WGS sequence"/>
</dbReference>
<keyword evidence="3" id="KW-1185">Reference proteome</keyword>
<proteinExistence type="predicted"/>
<evidence type="ECO:0000313" key="2">
    <source>
        <dbReference type="EMBL" id="SDD02710.1"/>
    </source>
</evidence>
<dbReference type="AlphaFoldDB" id="A0A1G6RDJ3"/>
<keyword evidence="1" id="KW-0812">Transmembrane</keyword>
<dbReference type="EMBL" id="FMYP01000073">
    <property type="protein sequence ID" value="SDD02710.1"/>
    <property type="molecule type" value="Genomic_DNA"/>
</dbReference>
<organism evidence="2 3">
    <name type="scientific">Williamwhitmania taraxaci</name>
    <dbReference type="NCBI Taxonomy" id="1640674"/>
    <lineage>
        <taxon>Bacteria</taxon>
        <taxon>Pseudomonadati</taxon>
        <taxon>Bacteroidota</taxon>
        <taxon>Bacteroidia</taxon>
        <taxon>Bacteroidales</taxon>
        <taxon>Williamwhitmaniaceae</taxon>
        <taxon>Williamwhitmania</taxon>
    </lineage>
</organism>
<accession>A0A1G6RDJ3</accession>
<name>A0A1G6RDJ3_9BACT</name>
<gene>
    <name evidence="2" type="ORF">SAMN05216323_10739</name>
</gene>
<feature type="transmembrane region" description="Helical" evidence="1">
    <location>
        <begin position="87"/>
        <end position="108"/>
    </location>
</feature>
<dbReference type="STRING" id="1640674.SAMN05216323_10739"/>
<feature type="transmembrane region" description="Helical" evidence="1">
    <location>
        <begin position="115"/>
        <end position="139"/>
    </location>
</feature>
<feature type="transmembrane region" description="Helical" evidence="1">
    <location>
        <begin position="21"/>
        <end position="39"/>
    </location>
</feature>
<reference evidence="2 3" key="1">
    <citation type="submission" date="2016-09" db="EMBL/GenBank/DDBJ databases">
        <authorList>
            <person name="Capua I."/>
            <person name="De Benedictis P."/>
            <person name="Joannis T."/>
            <person name="Lombin L.H."/>
            <person name="Cattoli G."/>
        </authorList>
    </citation>
    <scope>NUCLEOTIDE SEQUENCE [LARGE SCALE GENOMIC DNA]</scope>
    <source>
        <strain evidence="2 3">A7P-90m</strain>
    </source>
</reference>
<keyword evidence="1" id="KW-0472">Membrane</keyword>
<protein>
    <submittedName>
        <fullName evidence="2">Uncharacterized protein</fullName>
    </submittedName>
</protein>
<evidence type="ECO:0000256" key="1">
    <source>
        <dbReference type="SAM" id="Phobius"/>
    </source>
</evidence>